<dbReference type="AlphaFoldDB" id="A0AAN9R759"/>
<organism evidence="1 2">
    <name type="scientific">Canavalia gladiata</name>
    <name type="common">Sword bean</name>
    <name type="synonym">Dolichos gladiatus</name>
    <dbReference type="NCBI Taxonomy" id="3824"/>
    <lineage>
        <taxon>Eukaryota</taxon>
        <taxon>Viridiplantae</taxon>
        <taxon>Streptophyta</taxon>
        <taxon>Embryophyta</taxon>
        <taxon>Tracheophyta</taxon>
        <taxon>Spermatophyta</taxon>
        <taxon>Magnoliopsida</taxon>
        <taxon>eudicotyledons</taxon>
        <taxon>Gunneridae</taxon>
        <taxon>Pentapetalae</taxon>
        <taxon>rosids</taxon>
        <taxon>fabids</taxon>
        <taxon>Fabales</taxon>
        <taxon>Fabaceae</taxon>
        <taxon>Papilionoideae</taxon>
        <taxon>50 kb inversion clade</taxon>
        <taxon>NPAAA clade</taxon>
        <taxon>indigoferoid/millettioid clade</taxon>
        <taxon>Phaseoleae</taxon>
        <taxon>Canavalia</taxon>
    </lineage>
</organism>
<gene>
    <name evidence="1" type="ORF">VNO77_03776</name>
</gene>
<sequence length="144" mass="16311">MHACTYAYGEKDIAKSQDHHRKPLPKEWNQTIFDDDNAVLDSPDEPDPIGEQRLKFGSGVTEFDLHLRKIKSVNSAKGSMGEIFGSFSKFLHTWCVLKAVSRLGITEGLVQEHVPAPERICPCMDRYGRLVLIWNSLISMIPKK</sequence>
<protein>
    <submittedName>
        <fullName evidence="1">Uncharacterized protein</fullName>
    </submittedName>
</protein>
<dbReference type="Proteomes" id="UP001367508">
    <property type="component" value="Unassembled WGS sequence"/>
</dbReference>
<reference evidence="1 2" key="1">
    <citation type="submission" date="2024-01" db="EMBL/GenBank/DDBJ databases">
        <title>The genomes of 5 underutilized Papilionoideae crops provide insights into root nodulation and disease resistanc.</title>
        <authorList>
            <person name="Jiang F."/>
        </authorList>
    </citation>
    <scope>NUCLEOTIDE SEQUENCE [LARGE SCALE GENOMIC DNA]</scope>
    <source>
        <strain evidence="1">LVBAO_FW01</strain>
        <tissue evidence="1">Leaves</tissue>
    </source>
</reference>
<keyword evidence="2" id="KW-1185">Reference proteome</keyword>
<evidence type="ECO:0000313" key="1">
    <source>
        <dbReference type="EMBL" id="KAK7361701.1"/>
    </source>
</evidence>
<comment type="caution">
    <text evidence="1">The sequence shown here is derived from an EMBL/GenBank/DDBJ whole genome shotgun (WGS) entry which is preliminary data.</text>
</comment>
<dbReference type="EMBL" id="JAYMYQ010000001">
    <property type="protein sequence ID" value="KAK7361701.1"/>
    <property type="molecule type" value="Genomic_DNA"/>
</dbReference>
<proteinExistence type="predicted"/>
<evidence type="ECO:0000313" key="2">
    <source>
        <dbReference type="Proteomes" id="UP001367508"/>
    </source>
</evidence>
<name>A0AAN9R759_CANGL</name>
<accession>A0AAN9R759</accession>